<dbReference type="Gene3D" id="2.60.120.330">
    <property type="entry name" value="B-lactam Antibiotic, Isopenicillin N Synthase, Chain"/>
    <property type="match status" value="1"/>
</dbReference>
<evidence type="ECO:0000259" key="3">
    <source>
        <dbReference type="PROSITE" id="PS51471"/>
    </source>
</evidence>
<dbReference type="SUPFAM" id="SSF51197">
    <property type="entry name" value="Clavaminate synthase-like"/>
    <property type="match status" value="1"/>
</dbReference>
<keyword evidence="2" id="KW-0560">Oxidoreductase</keyword>
<dbReference type="InterPro" id="IPR044861">
    <property type="entry name" value="IPNS-like_FE2OG_OXY"/>
</dbReference>
<dbReference type="InterPro" id="IPR005123">
    <property type="entry name" value="Oxoglu/Fe-dep_dioxygenase_dom"/>
</dbReference>
<dbReference type="Pfam" id="PF14226">
    <property type="entry name" value="DIOX_N"/>
    <property type="match status" value="1"/>
</dbReference>
<gene>
    <name evidence="4" type="ORF">LTR69_004948</name>
</gene>
<comment type="similarity">
    <text evidence="1 2">Belongs to the iron/ascorbate-dependent oxidoreductase family.</text>
</comment>
<dbReference type="PROSITE" id="PS51471">
    <property type="entry name" value="FE2OG_OXY"/>
    <property type="match status" value="1"/>
</dbReference>
<dbReference type="InterPro" id="IPR027443">
    <property type="entry name" value="IPNS-like_sf"/>
</dbReference>
<reference evidence="4 5" key="1">
    <citation type="submission" date="2023-08" db="EMBL/GenBank/DDBJ databases">
        <title>Black Yeasts Isolated from many extreme environments.</title>
        <authorList>
            <person name="Coleine C."/>
            <person name="Stajich J.E."/>
            <person name="Selbmann L."/>
        </authorList>
    </citation>
    <scope>NUCLEOTIDE SEQUENCE [LARGE SCALE GENOMIC DNA]</scope>
    <source>
        <strain evidence="4 5">CCFEE 6328</strain>
    </source>
</reference>
<keyword evidence="5" id="KW-1185">Reference proteome</keyword>
<name>A0ABR0JCW7_9EURO</name>
<dbReference type="PRINTS" id="PR00682">
    <property type="entry name" value="IPNSYNTHASE"/>
</dbReference>
<evidence type="ECO:0000313" key="4">
    <source>
        <dbReference type="EMBL" id="KAK5061765.1"/>
    </source>
</evidence>
<comment type="caution">
    <text evidence="4">The sequence shown here is derived from an EMBL/GenBank/DDBJ whole genome shotgun (WGS) entry which is preliminary data.</text>
</comment>
<keyword evidence="2" id="KW-0479">Metal-binding</keyword>
<feature type="domain" description="Fe2OG dioxygenase" evidence="3">
    <location>
        <begin position="194"/>
        <end position="311"/>
    </location>
</feature>
<evidence type="ECO:0000256" key="2">
    <source>
        <dbReference type="RuleBase" id="RU003682"/>
    </source>
</evidence>
<evidence type="ECO:0000256" key="1">
    <source>
        <dbReference type="ARBA" id="ARBA00008056"/>
    </source>
</evidence>
<proteinExistence type="inferred from homology"/>
<dbReference type="EMBL" id="JAVRRF010000009">
    <property type="protein sequence ID" value="KAK5061765.1"/>
    <property type="molecule type" value="Genomic_DNA"/>
</dbReference>
<keyword evidence="2" id="KW-0408">Iron</keyword>
<dbReference type="Pfam" id="PF03171">
    <property type="entry name" value="2OG-FeII_Oxy"/>
    <property type="match status" value="1"/>
</dbReference>
<dbReference type="InterPro" id="IPR026992">
    <property type="entry name" value="DIOX_N"/>
</dbReference>
<accession>A0ABR0JCW7</accession>
<dbReference type="Proteomes" id="UP001345691">
    <property type="component" value="Unassembled WGS sequence"/>
</dbReference>
<evidence type="ECO:0000313" key="5">
    <source>
        <dbReference type="Proteomes" id="UP001345691"/>
    </source>
</evidence>
<sequence>MGSISETKAADPLNIDIPIVDLRPFSSDGTLEDRRKVSEELVRACREVGFVYIKNHGVPQDQLDRAFEVSKTFYALPTDQKMKAPHPPGWSVHRGYSWPGLEKVSGAMSATDDEESVNRLREVQDYKESYEIGSDDNPDQSNVWLPNDVHPEWRPFMTSFYWTCWTAGQNILRALAVGLGLDDEDHLLSYHDGHHNQLRLLHYPAIPAAAVEGGKFARMPAHTDWSSITMLFQDDCGGLQVEHPFRPGEFVDAPPIEGTLVMNVGDLLMRWSNDYLKSTSHRVQLPPRQERFTGDERLTRPRYSIPYFITTDPDRVIECLKVDEEHPAKYEPITQRNYAAMRARMQY</sequence>
<dbReference type="InterPro" id="IPR050231">
    <property type="entry name" value="Iron_ascorbate_oxido_reductase"/>
</dbReference>
<organism evidence="4 5">
    <name type="scientific">Exophiala sideris</name>
    <dbReference type="NCBI Taxonomy" id="1016849"/>
    <lineage>
        <taxon>Eukaryota</taxon>
        <taxon>Fungi</taxon>
        <taxon>Dikarya</taxon>
        <taxon>Ascomycota</taxon>
        <taxon>Pezizomycotina</taxon>
        <taxon>Eurotiomycetes</taxon>
        <taxon>Chaetothyriomycetidae</taxon>
        <taxon>Chaetothyriales</taxon>
        <taxon>Herpotrichiellaceae</taxon>
        <taxon>Exophiala</taxon>
    </lineage>
</organism>
<protein>
    <recommendedName>
        <fullName evidence="3">Fe2OG dioxygenase domain-containing protein</fullName>
    </recommendedName>
</protein>
<dbReference type="PANTHER" id="PTHR47990">
    <property type="entry name" value="2-OXOGLUTARATE (2OG) AND FE(II)-DEPENDENT OXYGENASE SUPERFAMILY PROTEIN-RELATED"/>
    <property type="match status" value="1"/>
</dbReference>